<dbReference type="PANTHER" id="PTHR24006:SF733">
    <property type="entry name" value="RE52890P"/>
    <property type="match status" value="1"/>
</dbReference>
<dbReference type="GO" id="GO:0004843">
    <property type="term" value="F:cysteine-type deubiquitinase activity"/>
    <property type="evidence" value="ECO:0007669"/>
    <property type="project" value="UniProtKB-EC"/>
</dbReference>
<dbReference type="InterPro" id="IPR018200">
    <property type="entry name" value="USP_CS"/>
</dbReference>
<dbReference type="OrthoDB" id="1913060at2759"/>
<dbReference type="SUPFAM" id="SSF54001">
    <property type="entry name" value="Cysteine proteinases"/>
    <property type="match status" value="1"/>
</dbReference>
<dbReference type="Proteomes" id="UP000652761">
    <property type="component" value="Unassembled WGS sequence"/>
</dbReference>
<dbReference type="InterPro" id="IPR001394">
    <property type="entry name" value="Peptidase_C19_UCH"/>
</dbReference>
<accession>A0A843V5E0</accession>
<dbReference type="PROSITE" id="PS00972">
    <property type="entry name" value="USP_1"/>
    <property type="match status" value="1"/>
</dbReference>
<dbReference type="AlphaFoldDB" id="A0A843V5E0"/>
<dbReference type="GO" id="GO:0006508">
    <property type="term" value="P:proteolysis"/>
    <property type="evidence" value="ECO:0007669"/>
    <property type="project" value="UniProtKB-KW"/>
</dbReference>
<name>A0A843V5E0_COLES</name>
<feature type="compositionally biased region" description="Polar residues" evidence="6">
    <location>
        <begin position="141"/>
        <end position="159"/>
    </location>
</feature>
<comment type="caution">
    <text evidence="8">The sequence shown here is derived from an EMBL/GenBank/DDBJ whole genome shotgun (WGS) entry which is preliminary data.</text>
</comment>
<keyword evidence="5" id="KW-0378">Hydrolase</keyword>
<sequence>MVMGAAGSKLEKALGDQFPEGERYFGLENFGNTCYCNSVLQALYFCVPFREQLLDYHANNKNIGEAEENLLTCLADLFTQISSQKKKMGVIGPKCFVQRVKKQHDLFRSYMHQDVHEFLNFLLNEFADILEKELNDVKGSPETSSPSEKNGNGLQNSPVNGGHSWWEEYLPWSLLGRLQLA</sequence>
<evidence type="ECO:0000256" key="2">
    <source>
        <dbReference type="ARBA" id="ARBA00009085"/>
    </source>
</evidence>
<keyword evidence="4" id="KW-0645">Protease</keyword>
<reference evidence="8" key="1">
    <citation type="submission" date="2017-07" db="EMBL/GenBank/DDBJ databases">
        <title>Taro Niue Genome Assembly and Annotation.</title>
        <authorList>
            <person name="Atibalentja N."/>
            <person name="Keating K."/>
            <person name="Fields C.J."/>
        </authorList>
    </citation>
    <scope>NUCLEOTIDE SEQUENCE</scope>
    <source>
        <strain evidence="8">Niue_2</strain>
        <tissue evidence="8">Leaf</tissue>
    </source>
</reference>
<evidence type="ECO:0000256" key="3">
    <source>
        <dbReference type="ARBA" id="ARBA00012759"/>
    </source>
</evidence>
<dbReference type="InterPro" id="IPR050164">
    <property type="entry name" value="Peptidase_C19"/>
</dbReference>
<dbReference type="InterPro" id="IPR038765">
    <property type="entry name" value="Papain-like_cys_pep_sf"/>
</dbReference>
<organism evidence="8 9">
    <name type="scientific">Colocasia esculenta</name>
    <name type="common">Wild taro</name>
    <name type="synonym">Arum esculentum</name>
    <dbReference type="NCBI Taxonomy" id="4460"/>
    <lineage>
        <taxon>Eukaryota</taxon>
        <taxon>Viridiplantae</taxon>
        <taxon>Streptophyta</taxon>
        <taxon>Embryophyta</taxon>
        <taxon>Tracheophyta</taxon>
        <taxon>Spermatophyta</taxon>
        <taxon>Magnoliopsida</taxon>
        <taxon>Liliopsida</taxon>
        <taxon>Araceae</taxon>
        <taxon>Aroideae</taxon>
        <taxon>Colocasieae</taxon>
        <taxon>Colocasia</taxon>
    </lineage>
</organism>
<evidence type="ECO:0000256" key="6">
    <source>
        <dbReference type="SAM" id="MobiDB-lite"/>
    </source>
</evidence>
<dbReference type="GO" id="GO:0005829">
    <property type="term" value="C:cytosol"/>
    <property type="evidence" value="ECO:0007669"/>
    <property type="project" value="TreeGrafter"/>
</dbReference>
<dbReference type="PANTHER" id="PTHR24006">
    <property type="entry name" value="UBIQUITIN CARBOXYL-TERMINAL HYDROLASE"/>
    <property type="match status" value="1"/>
</dbReference>
<dbReference type="Gene3D" id="3.90.70.10">
    <property type="entry name" value="Cysteine proteinases"/>
    <property type="match status" value="1"/>
</dbReference>
<dbReference type="EC" id="3.4.19.12" evidence="3"/>
<dbReference type="GO" id="GO:0016579">
    <property type="term" value="P:protein deubiquitination"/>
    <property type="evidence" value="ECO:0007669"/>
    <property type="project" value="InterPro"/>
</dbReference>
<evidence type="ECO:0000256" key="5">
    <source>
        <dbReference type="ARBA" id="ARBA00022801"/>
    </source>
</evidence>
<comment type="similarity">
    <text evidence="2">Belongs to the peptidase C19 family.</text>
</comment>
<keyword evidence="9" id="KW-1185">Reference proteome</keyword>
<dbReference type="PROSITE" id="PS50235">
    <property type="entry name" value="USP_3"/>
    <property type="match status" value="1"/>
</dbReference>
<dbReference type="InterPro" id="IPR028889">
    <property type="entry name" value="USP"/>
</dbReference>
<proteinExistence type="inferred from homology"/>
<feature type="region of interest" description="Disordered" evidence="6">
    <location>
        <begin position="137"/>
        <end position="159"/>
    </location>
</feature>
<gene>
    <name evidence="8" type="ORF">Taro_023065</name>
</gene>
<dbReference type="Pfam" id="PF00443">
    <property type="entry name" value="UCH"/>
    <property type="match status" value="1"/>
</dbReference>
<comment type="catalytic activity">
    <reaction evidence="1">
        <text>Thiol-dependent hydrolysis of ester, thioester, amide, peptide and isopeptide bonds formed by the C-terminal Gly of ubiquitin (a 76-residue protein attached to proteins as an intracellular targeting signal).</text>
        <dbReference type="EC" id="3.4.19.12"/>
    </reaction>
</comment>
<dbReference type="EMBL" id="NMUH01001244">
    <property type="protein sequence ID" value="MQL90466.1"/>
    <property type="molecule type" value="Genomic_DNA"/>
</dbReference>
<evidence type="ECO:0000259" key="7">
    <source>
        <dbReference type="PROSITE" id="PS50235"/>
    </source>
</evidence>
<feature type="domain" description="USP" evidence="7">
    <location>
        <begin position="25"/>
        <end position="181"/>
    </location>
</feature>
<evidence type="ECO:0000313" key="9">
    <source>
        <dbReference type="Proteomes" id="UP000652761"/>
    </source>
</evidence>
<evidence type="ECO:0000313" key="8">
    <source>
        <dbReference type="EMBL" id="MQL90466.1"/>
    </source>
</evidence>
<protein>
    <recommendedName>
        <fullName evidence="3">ubiquitinyl hydrolase 1</fullName>
        <ecNumber evidence="3">3.4.19.12</ecNumber>
    </recommendedName>
</protein>
<evidence type="ECO:0000256" key="4">
    <source>
        <dbReference type="ARBA" id="ARBA00022670"/>
    </source>
</evidence>
<dbReference type="GO" id="GO:0005634">
    <property type="term" value="C:nucleus"/>
    <property type="evidence" value="ECO:0007669"/>
    <property type="project" value="TreeGrafter"/>
</dbReference>
<evidence type="ECO:0000256" key="1">
    <source>
        <dbReference type="ARBA" id="ARBA00000707"/>
    </source>
</evidence>